<dbReference type="Proteomes" id="UP001178507">
    <property type="component" value="Unassembled WGS sequence"/>
</dbReference>
<feature type="region of interest" description="Disordered" evidence="1">
    <location>
        <begin position="436"/>
        <end position="483"/>
    </location>
</feature>
<proteinExistence type="predicted"/>
<reference evidence="4" key="1">
    <citation type="submission" date="2023-08" db="EMBL/GenBank/DDBJ databases">
        <authorList>
            <person name="Chen Y."/>
            <person name="Shah S."/>
            <person name="Dougan E. K."/>
            <person name="Thang M."/>
            <person name="Chan C."/>
        </authorList>
    </citation>
    <scope>NUCLEOTIDE SEQUENCE</scope>
</reference>
<comment type="caution">
    <text evidence="4">The sequence shown here is derived from an EMBL/GenBank/DDBJ whole genome shotgun (WGS) entry which is preliminary data.</text>
</comment>
<keyword evidence="5" id="KW-1185">Reference proteome</keyword>
<feature type="transmembrane region" description="Helical" evidence="2">
    <location>
        <begin position="604"/>
        <end position="623"/>
    </location>
</feature>
<name>A0AA36JSG9_9DINO</name>
<accession>A0AA36JSG9</accession>
<organism evidence="4 5">
    <name type="scientific">Effrenium voratum</name>
    <dbReference type="NCBI Taxonomy" id="2562239"/>
    <lineage>
        <taxon>Eukaryota</taxon>
        <taxon>Sar</taxon>
        <taxon>Alveolata</taxon>
        <taxon>Dinophyceae</taxon>
        <taxon>Suessiales</taxon>
        <taxon>Symbiodiniaceae</taxon>
        <taxon>Effrenium</taxon>
    </lineage>
</organism>
<feature type="signal peptide" evidence="3">
    <location>
        <begin position="1"/>
        <end position="24"/>
    </location>
</feature>
<sequence>MIREPKARPVLGLIFILLLSGHEAARIEETVRTQTKQATMRQIARSSALERQEQRKHGVSAESLLQEVNALNLRTQSGQVEVARGRVKYHKRSRSPGCWLGCYKDAFAVARADPAQRGHVTLDIYYELEEVGFEAGKDVNATADHRIVLGPDSHVAVKQDVDGMPGLEVRGLLDGKYSTKKLALYEDNLSIKVKKALEDENDWIPYKGKEMELASVWMAILKTAQALRTSVSEGTSLVQCSYVPSEDQCSVPDFCTLEKNPDEEPKCHPLVGAEQNAAAWERLSARMSQVSEKLREDNCVVNCKDEWQKSSAELSFVRTLQEKTRPMANMTSLAPGMRALAKHISETATALQEKVVGDLSATFDQARQETLSATRLVLKTKGCSNLPEGAIESLFKMSLHIGEQSEESQAARRSEFQSYAEECPWLYELAGMSPEDSTQAIAKEEESSALAKEKVGNQTLPERITSDQAESLEASTSEGSRESGSLLELGQAASMDPITIAAIVVAGVLVLGLLLILLGGLLCQLGVWATSKKAVTDQDMCKKQYKVDMCYSVINKIGCIMVITGLIVLIIIGICLMIAAASQGGGGSGGGGGHYHGGGGVHHHHYYGGGPGFYWWYVAPVYIHDGRRRDGRRRRDYVDAYYGGRTLSSEEIANFDYSRCLSGASNPVAFSAPTVRTTFAPAYDSGYDYSGLPAARTTMAPVAPVVPAVAQTFDNGV</sequence>
<evidence type="ECO:0000313" key="4">
    <source>
        <dbReference type="EMBL" id="CAJ1410955.1"/>
    </source>
</evidence>
<evidence type="ECO:0000256" key="2">
    <source>
        <dbReference type="SAM" id="Phobius"/>
    </source>
</evidence>
<dbReference type="AlphaFoldDB" id="A0AA36JSG9"/>
<evidence type="ECO:0000313" key="5">
    <source>
        <dbReference type="Proteomes" id="UP001178507"/>
    </source>
</evidence>
<feature type="transmembrane region" description="Helical" evidence="2">
    <location>
        <begin position="498"/>
        <end position="523"/>
    </location>
</feature>
<protein>
    <submittedName>
        <fullName evidence="4">Uncharacterized protein</fullName>
    </submittedName>
</protein>
<evidence type="ECO:0000256" key="1">
    <source>
        <dbReference type="SAM" id="MobiDB-lite"/>
    </source>
</evidence>
<keyword evidence="2" id="KW-0472">Membrane</keyword>
<keyword evidence="2" id="KW-0812">Transmembrane</keyword>
<feature type="chain" id="PRO_5041207752" evidence="3">
    <location>
        <begin position="25"/>
        <end position="717"/>
    </location>
</feature>
<keyword evidence="2" id="KW-1133">Transmembrane helix</keyword>
<gene>
    <name evidence="4" type="ORF">EVOR1521_LOCUS31665</name>
</gene>
<feature type="transmembrane region" description="Helical" evidence="2">
    <location>
        <begin position="559"/>
        <end position="584"/>
    </location>
</feature>
<dbReference type="EMBL" id="CAUJNA010003849">
    <property type="protein sequence ID" value="CAJ1410955.1"/>
    <property type="molecule type" value="Genomic_DNA"/>
</dbReference>
<evidence type="ECO:0000256" key="3">
    <source>
        <dbReference type="SAM" id="SignalP"/>
    </source>
</evidence>
<keyword evidence="3" id="KW-0732">Signal</keyword>
<feature type="compositionally biased region" description="Basic and acidic residues" evidence="1">
    <location>
        <begin position="442"/>
        <end position="455"/>
    </location>
</feature>